<accession>B4JE27</accession>
<feature type="domain" description="C2H2-type" evidence="9">
    <location>
        <begin position="945"/>
        <end position="972"/>
    </location>
</feature>
<feature type="region of interest" description="Disordered" evidence="8">
    <location>
        <begin position="46"/>
        <end position="107"/>
    </location>
</feature>
<reference evidence="10 11" key="1">
    <citation type="journal article" date="2007" name="Nature">
        <title>Evolution of genes and genomes on the Drosophila phylogeny.</title>
        <authorList>
            <consortium name="Drosophila 12 Genomes Consortium"/>
            <person name="Clark A.G."/>
            <person name="Eisen M.B."/>
            <person name="Smith D.R."/>
            <person name="Bergman C.M."/>
            <person name="Oliver B."/>
            <person name="Markow T.A."/>
            <person name="Kaufman T.C."/>
            <person name="Kellis M."/>
            <person name="Gelbart W."/>
            <person name="Iyer V.N."/>
            <person name="Pollard D.A."/>
            <person name="Sackton T.B."/>
            <person name="Larracuente A.M."/>
            <person name="Singh N.D."/>
            <person name="Abad J.P."/>
            <person name="Abt D.N."/>
            <person name="Adryan B."/>
            <person name="Aguade M."/>
            <person name="Akashi H."/>
            <person name="Anderson W.W."/>
            <person name="Aquadro C.F."/>
            <person name="Ardell D.H."/>
            <person name="Arguello R."/>
            <person name="Artieri C.G."/>
            <person name="Barbash D.A."/>
            <person name="Barker D."/>
            <person name="Barsanti P."/>
            <person name="Batterham P."/>
            <person name="Batzoglou S."/>
            <person name="Begun D."/>
            <person name="Bhutkar A."/>
            <person name="Blanco E."/>
            <person name="Bosak S.A."/>
            <person name="Bradley R.K."/>
            <person name="Brand A.D."/>
            <person name="Brent M.R."/>
            <person name="Brooks A.N."/>
            <person name="Brown R.H."/>
            <person name="Butlin R.K."/>
            <person name="Caggese C."/>
            <person name="Calvi B.R."/>
            <person name="Bernardo de Carvalho A."/>
            <person name="Caspi A."/>
            <person name="Castrezana S."/>
            <person name="Celniker S.E."/>
            <person name="Chang J.L."/>
            <person name="Chapple C."/>
            <person name="Chatterji S."/>
            <person name="Chinwalla A."/>
            <person name="Civetta A."/>
            <person name="Clifton S.W."/>
            <person name="Comeron J.M."/>
            <person name="Costello J.C."/>
            <person name="Coyne J.A."/>
            <person name="Daub J."/>
            <person name="David R.G."/>
            <person name="Delcher A.L."/>
            <person name="Delehaunty K."/>
            <person name="Do C.B."/>
            <person name="Ebling H."/>
            <person name="Edwards K."/>
            <person name="Eickbush T."/>
            <person name="Evans J.D."/>
            <person name="Filipski A."/>
            <person name="Findeiss S."/>
            <person name="Freyhult E."/>
            <person name="Fulton L."/>
            <person name="Fulton R."/>
            <person name="Garcia A.C."/>
            <person name="Gardiner A."/>
            <person name="Garfield D.A."/>
            <person name="Garvin B.E."/>
            <person name="Gibson G."/>
            <person name="Gilbert D."/>
            <person name="Gnerre S."/>
            <person name="Godfrey J."/>
            <person name="Good R."/>
            <person name="Gotea V."/>
            <person name="Gravely B."/>
            <person name="Greenberg A.J."/>
            <person name="Griffiths-Jones S."/>
            <person name="Gross S."/>
            <person name="Guigo R."/>
            <person name="Gustafson E.A."/>
            <person name="Haerty W."/>
            <person name="Hahn M.W."/>
            <person name="Halligan D.L."/>
            <person name="Halpern A.L."/>
            <person name="Halter G.M."/>
            <person name="Han M.V."/>
            <person name="Heger A."/>
            <person name="Hillier L."/>
            <person name="Hinrichs A.S."/>
            <person name="Holmes I."/>
            <person name="Hoskins R.A."/>
            <person name="Hubisz M.J."/>
            <person name="Hultmark D."/>
            <person name="Huntley M.A."/>
            <person name="Jaffe D.B."/>
            <person name="Jagadeeshan S."/>
            <person name="Jeck W.R."/>
            <person name="Johnson J."/>
            <person name="Jones C.D."/>
            <person name="Jordan W.C."/>
            <person name="Karpen G.H."/>
            <person name="Kataoka E."/>
            <person name="Keightley P.D."/>
            <person name="Kheradpour P."/>
            <person name="Kirkness E.F."/>
            <person name="Koerich L.B."/>
            <person name="Kristiansen K."/>
            <person name="Kudrna D."/>
            <person name="Kulathinal R.J."/>
            <person name="Kumar S."/>
            <person name="Kwok R."/>
            <person name="Lander E."/>
            <person name="Langley C.H."/>
            <person name="Lapoint R."/>
            <person name="Lazzaro B.P."/>
            <person name="Lee S.J."/>
            <person name="Levesque L."/>
            <person name="Li R."/>
            <person name="Lin C.F."/>
            <person name="Lin M.F."/>
            <person name="Lindblad-Toh K."/>
            <person name="Llopart A."/>
            <person name="Long M."/>
            <person name="Low L."/>
            <person name="Lozovsky E."/>
            <person name="Lu J."/>
            <person name="Luo M."/>
            <person name="Machado C.A."/>
            <person name="Makalowski W."/>
            <person name="Marzo M."/>
            <person name="Matsuda M."/>
            <person name="Matzkin L."/>
            <person name="McAllister B."/>
            <person name="McBride C.S."/>
            <person name="McKernan B."/>
            <person name="McKernan K."/>
            <person name="Mendez-Lago M."/>
            <person name="Minx P."/>
            <person name="Mollenhauer M.U."/>
            <person name="Montooth K."/>
            <person name="Mount S.M."/>
            <person name="Mu X."/>
            <person name="Myers E."/>
            <person name="Negre B."/>
            <person name="Newfeld S."/>
            <person name="Nielsen R."/>
            <person name="Noor M.A."/>
            <person name="O'Grady P."/>
            <person name="Pachter L."/>
            <person name="Papaceit M."/>
            <person name="Parisi M.J."/>
            <person name="Parisi M."/>
            <person name="Parts L."/>
            <person name="Pedersen J.S."/>
            <person name="Pesole G."/>
            <person name="Phillippy A.M."/>
            <person name="Ponting C.P."/>
            <person name="Pop M."/>
            <person name="Porcelli D."/>
            <person name="Powell J.R."/>
            <person name="Prohaska S."/>
            <person name="Pruitt K."/>
            <person name="Puig M."/>
            <person name="Quesneville H."/>
            <person name="Ram K.R."/>
            <person name="Rand D."/>
            <person name="Rasmussen M.D."/>
            <person name="Reed L.K."/>
            <person name="Reenan R."/>
            <person name="Reily A."/>
            <person name="Remington K.A."/>
            <person name="Rieger T.T."/>
            <person name="Ritchie M.G."/>
            <person name="Robin C."/>
            <person name="Rogers Y.H."/>
            <person name="Rohde C."/>
            <person name="Rozas J."/>
            <person name="Rubenfield M.J."/>
            <person name="Ruiz A."/>
            <person name="Russo S."/>
            <person name="Salzberg S.L."/>
            <person name="Sanchez-Gracia A."/>
            <person name="Saranga D.J."/>
            <person name="Sato H."/>
            <person name="Schaeffer S.W."/>
            <person name="Schatz M.C."/>
            <person name="Schlenke T."/>
            <person name="Schwartz R."/>
            <person name="Segarra C."/>
            <person name="Singh R.S."/>
            <person name="Sirot L."/>
            <person name="Sirota M."/>
            <person name="Sisneros N.B."/>
            <person name="Smith C.D."/>
            <person name="Smith T.F."/>
            <person name="Spieth J."/>
            <person name="Stage D.E."/>
            <person name="Stark A."/>
            <person name="Stephan W."/>
            <person name="Strausberg R.L."/>
            <person name="Strempel S."/>
            <person name="Sturgill D."/>
            <person name="Sutton G."/>
            <person name="Sutton G.G."/>
            <person name="Tao W."/>
            <person name="Teichmann S."/>
            <person name="Tobari Y.N."/>
            <person name="Tomimura Y."/>
            <person name="Tsolas J.M."/>
            <person name="Valente V.L."/>
            <person name="Venter E."/>
            <person name="Venter J.C."/>
            <person name="Vicario S."/>
            <person name="Vieira F.G."/>
            <person name="Vilella A.J."/>
            <person name="Villasante A."/>
            <person name="Walenz B."/>
            <person name="Wang J."/>
            <person name="Wasserman M."/>
            <person name="Watts T."/>
            <person name="Wilson D."/>
            <person name="Wilson R.K."/>
            <person name="Wing R.A."/>
            <person name="Wolfner M.F."/>
            <person name="Wong A."/>
            <person name="Wong G.K."/>
            <person name="Wu C.I."/>
            <person name="Wu G."/>
            <person name="Yamamoto D."/>
            <person name="Yang H.P."/>
            <person name="Yang S.P."/>
            <person name="Yorke J.A."/>
            <person name="Yoshida K."/>
            <person name="Zdobnov E."/>
            <person name="Zhang P."/>
            <person name="Zhang Y."/>
            <person name="Zimin A.V."/>
            <person name="Baldwin J."/>
            <person name="Abdouelleil A."/>
            <person name="Abdulkadir J."/>
            <person name="Abebe A."/>
            <person name="Abera B."/>
            <person name="Abreu J."/>
            <person name="Acer S.C."/>
            <person name="Aftuck L."/>
            <person name="Alexander A."/>
            <person name="An P."/>
            <person name="Anderson E."/>
            <person name="Anderson S."/>
            <person name="Arachi H."/>
            <person name="Azer M."/>
            <person name="Bachantsang P."/>
            <person name="Barry A."/>
            <person name="Bayul T."/>
            <person name="Berlin A."/>
            <person name="Bessette D."/>
            <person name="Bloom T."/>
            <person name="Blye J."/>
            <person name="Boguslavskiy L."/>
            <person name="Bonnet C."/>
            <person name="Boukhgalter B."/>
            <person name="Bourzgui I."/>
            <person name="Brown A."/>
            <person name="Cahill P."/>
            <person name="Channer S."/>
            <person name="Cheshatsang Y."/>
            <person name="Chuda L."/>
            <person name="Citroen M."/>
            <person name="Collymore A."/>
            <person name="Cooke P."/>
            <person name="Costello M."/>
            <person name="D'Aco K."/>
            <person name="Daza R."/>
            <person name="De Haan G."/>
            <person name="DeGray S."/>
            <person name="DeMaso C."/>
            <person name="Dhargay N."/>
            <person name="Dooley K."/>
            <person name="Dooley E."/>
            <person name="Doricent M."/>
            <person name="Dorje P."/>
            <person name="Dorjee K."/>
            <person name="Dupes A."/>
            <person name="Elong R."/>
            <person name="Falk J."/>
            <person name="Farina A."/>
            <person name="Faro S."/>
            <person name="Ferguson D."/>
            <person name="Fisher S."/>
            <person name="Foley C.D."/>
            <person name="Franke A."/>
            <person name="Friedrich D."/>
            <person name="Gadbois L."/>
            <person name="Gearin G."/>
            <person name="Gearin C.R."/>
            <person name="Giannoukos G."/>
            <person name="Goode T."/>
            <person name="Graham J."/>
            <person name="Grandbois E."/>
            <person name="Grewal S."/>
            <person name="Gyaltsen K."/>
            <person name="Hafez N."/>
            <person name="Hagos B."/>
            <person name="Hall J."/>
            <person name="Henson C."/>
            <person name="Hollinger A."/>
            <person name="Honan T."/>
            <person name="Huard M.D."/>
            <person name="Hughes L."/>
            <person name="Hurhula B."/>
            <person name="Husby M.E."/>
            <person name="Kamat A."/>
            <person name="Kanga B."/>
            <person name="Kashin S."/>
            <person name="Khazanovich D."/>
            <person name="Kisner P."/>
            <person name="Lance K."/>
            <person name="Lara M."/>
            <person name="Lee W."/>
            <person name="Lennon N."/>
            <person name="Letendre F."/>
            <person name="LeVine R."/>
            <person name="Lipovsky A."/>
            <person name="Liu X."/>
            <person name="Liu J."/>
            <person name="Liu S."/>
            <person name="Lokyitsang T."/>
            <person name="Lokyitsang Y."/>
            <person name="Lubonja R."/>
            <person name="Lui A."/>
            <person name="MacDonald P."/>
            <person name="Magnisalis V."/>
            <person name="Maru K."/>
            <person name="Matthews C."/>
            <person name="McCusker W."/>
            <person name="McDonough S."/>
            <person name="Mehta T."/>
            <person name="Meldrim J."/>
            <person name="Meneus L."/>
            <person name="Mihai O."/>
            <person name="Mihalev A."/>
            <person name="Mihova T."/>
            <person name="Mittelman R."/>
            <person name="Mlenga V."/>
            <person name="Montmayeur A."/>
            <person name="Mulrain L."/>
            <person name="Navidi A."/>
            <person name="Naylor J."/>
            <person name="Negash T."/>
            <person name="Nguyen T."/>
            <person name="Nguyen N."/>
            <person name="Nicol R."/>
            <person name="Norbu C."/>
            <person name="Norbu N."/>
            <person name="Novod N."/>
            <person name="O'Neill B."/>
            <person name="Osman S."/>
            <person name="Markiewicz E."/>
            <person name="Oyono O.L."/>
            <person name="Patti C."/>
            <person name="Phunkhang P."/>
            <person name="Pierre F."/>
            <person name="Priest M."/>
            <person name="Raghuraman S."/>
            <person name="Rege F."/>
            <person name="Reyes R."/>
            <person name="Rise C."/>
            <person name="Rogov P."/>
            <person name="Ross K."/>
            <person name="Ryan E."/>
            <person name="Settipalli S."/>
            <person name="Shea T."/>
            <person name="Sherpa N."/>
            <person name="Shi L."/>
            <person name="Shih D."/>
            <person name="Sparrow T."/>
            <person name="Spaulding J."/>
            <person name="Stalker J."/>
            <person name="Stange-Thomann N."/>
            <person name="Stavropoulos S."/>
            <person name="Stone C."/>
            <person name="Strader C."/>
            <person name="Tesfaye S."/>
            <person name="Thomson T."/>
            <person name="Thoulutsang Y."/>
            <person name="Thoulutsang D."/>
            <person name="Topham K."/>
            <person name="Topping I."/>
            <person name="Tsamla T."/>
            <person name="Vassiliev H."/>
            <person name="Vo A."/>
            <person name="Wangchuk T."/>
            <person name="Wangdi T."/>
            <person name="Weiand M."/>
            <person name="Wilkinson J."/>
            <person name="Wilson A."/>
            <person name="Yadav S."/>
            <person name="Young G."/>
            <person name="Yu Q."/>
            <person name="Zembek L."/>
            <person name="Zhong D."/>
            <person name="Zimmer A."/>
            <person name="Zwirko Z."/>
            <person name="Jaffe D.B."/>
            <person name="Alvarez P."/>
            <person name="Brockman W."/>
            <person name="Butler J."/>
            <person name="Chin C."/>
            <person name="Gnerre S."/>
            <person name="Grabherr M."/>
            <person name="Kleber M."/>
            <person name="Mauceli E."/>
            <person name="MacCallum I."/>
        </authorList>
    </citation>
    <scope>NUCLEOTIDE SEQUENCE [LARGE SCALE GENOMIC DNA]</scope>
    <source>
        <strain evidence="11">Tucson 15287-2541.00</strain>
    </source>
</reference>
<keyword evidence="3" id="KW-0677">Repeat</keyword>
<feature type="compositionally biased region" description="Basic and acidic residues" evidence="8">
    <location>
        <begin position="62"/>
        <end position="82"/>
    </location>
</feature>
<feature type="domain" description="C2H2-type" evidence="9">
    <location>
        <begin position="850"/>
        <end position="877"/>
    </location>
</feature>
<organism evidence="11">
    <name type="scientific">Drosophila grimshawi</name>
    <name type="common">Hawaiian fruit fly</name>
    <name type="synonym">Idiomyia grimshawi</name>
    <dbReference type="NCBI Taxonomy" id="7222"/>
    <lineage>
        <taxon>Eukaryota</taxon>
        <taxon>Metazoa</taxon>
        <taxon>Ecdysozoa</taxon>
        <taxon>Arthropoda</taxon>
        <taxon>Hexapoda</taxon>
        <taxon>Insecta</taxon>
        <taxon>Pterygota</taxon>
        <taxon>Neoptera</taxon>
        <taxon>Endopterygota</taxon>
        <taxon>Diptera</taxon>
        <taxon>Brachycera</taxon>
        <taxon>Muscomorpha</taxon>
        <taxon>Ephydroidea</taxon>
        <taxon>Drosophilidae</taxon>
        <taxon>Drosophila</taxon>
        <taxon>Hawaiian Drosophila</taxon>
    </lineage>
</organism>
<dbReference type="PANTHER" id="PTHR24376:SF235">
    <property type="entry name" value="C2H2-TYPE DOMAIN-CONTAINING PROTEIN"/>
    <property type="match status" value="1"/>
</dbReference>
<dbReference type="Pfam" id="PF00096">
    <property type="entry name" value="zf-C2H2"/>
    <property type="match status" value="1"/>
</dbReference>
<keyword evidence="4 7" id="KW-0863">Zinc-finger</keyword>
<dbReference type="GO" id="GO:0005634">
    <property type="term" value="C:nucleus"/>
    <property type="evidence" value="ECO:0007669"/>
    <property type="project" value="UniProtKB-SubCell"/>
</dbReference>
<dbReference type="HOGENOM" id="CLU_003865_0_0_1"/>
<keyword evidence="11" id="KW-1185">Reference proteome</keyword>
<dbReference type="PROSITE" id="PS00028">
    <property type="entry name" value="ZINC_FINGER_C2H2_1"/>
    <property type="match status" value="6"/>
</dbReference>
<evidence type="ECO:0000256" key="1">
    <source>
        <dbReference type="ARBA" id="ARBA00004123"/>
    </source>
</evidence>
<dbReference type="GO" id="GO:0008270">
    <property type="term" value="F:zinc ion binding"/>
    <property type="evidence" value="ECO:0007669"/>
    <property type="project" value="UniProtKB-KW"/>
</dbReference>
<keyword evidence="2" id="KW-0479">Metal-binding</keyword>
<dbReference type="FunFam" id="3.30.160.60:FF:000145">
    <property type="entry name" value="Zinc finger protein 574"/>
    <property type="match status" value="1"/>
</dbReference>
<dbReference type="SMART" id="SM00451">
    <property type="entry name" value="ZnF_U1"/>
    <property type="match status" value="5"/>
</dbReference>
<dbReference type="SMART" id="SM00355">
    <property type="entry name" value="ZnF_C2H2"/>
    <property type="match status" value="18"/>
</dbReference>
<comment type="subcellular location">
    <subcellularLocation>
        <location evidence="1">Nucleus</location>
    </subcellularLocation>
</comment>
<evidence type="ECO:0000256" key="3">
    <source>
        <dbReference type="ARBA" id="ARBA00022737"/>
    </source>
</evidence>
<dbReference type="OMA" id="HEKHKHH"/>
<keyword evidence="6" id="KW-0539">Nucleus</keyword>
<evidence type="ECO:0000256" key="7">
    <source>
        <dbReference type="PROSITE-ProRule" id="PRU00042"/>
    </source>
</evidence>
<dbReference type="PROSITE" id="PS50157">
    <property type="entry name" value="ZINC_FINGER_C2H2_2"/>
    <property type="match status" value="6"/>
</dbReference>
<evidence type="ECO:0000256" key="5">
    <source>
        <dbReference type="ARBA" id="ARBA00022833"/>
    </source>
</evidence>
<feature type="region of interest" description="Disordered" evidence="8">
    <location>
        <begin position="175"/>
        <end position="278"/>
    </location>
</feature>
<feature type="compositionally biased region" description="Basic and acidic residues" evidence="8">
    <location>
        <begin position="263"/>
        <end position="275"/>
    </location>
</feature>
<dbReference type="Proteomes" id="UP000001070">
    <property type="component" value="Unassembled WGS sequence"/>
</dbReference>
<dbReference type="OrthoDB" id="30289at2759"/>
<evidence type="ECO:0000256" key="4">
    <source>
        <dbReference type="ARBA" id="ARBA00022771"/>
    </source>
</evidence>
<feature type="compositionally biased region" description="Acidic residues" evidence="8">
    <location>
        <begin position="182"/>
        <end position="199"/>
    </location>
</feature>
<dbReference type="GO" id="GO:0001228">
    <property type="term" value="F:DNA-binding transcription activator activity, RNA polymerase II-specific"/>
    <property type="evidence" value="ECO:0007669"/>
    <property type="project" value="TreeGrafter"/>
</dbReference>
<feature type="domain" description="C2H2-type" evidence="9">
    <location>
        <begin position="551"/>
        <end position="579"/>
    </location>
</feature>
<evidence type="ECO:0000313" key="10">
    <source>
        <dbReference type="EMBL" id="EDW03547.1"/>
    </source>
</evidence>
<dbReference type="Gene3D" id="3.30.160.60">
    <property type="entry name" value="Classic Zinc Finger"/>
    <property type="match status" value="7"/>
</dbReference>
<dbReference type="GO" id="GO:0000978">
    <property type="term" value="F:RNA polymerase II cis-regulatory region sequence-specific DNA binding"/>
    <property type="evidence" value="ECO:0007669"/>
    <property type="project" value="TreeGrafter"/>
</dbReference>
<dbReference type="InterPro" id="IPR003604">
    <property type="entry name" value="Matrin/U1-like-C_Znf_C2H2"/>
</dbReference>
<dbReference type="EMBL" id="CH916368">
    <property type="protein sequence ID" value="EDW03547.1"/>
    <property type="molecule type" value="Genomic_DNA"/>
</dbReference>
<feature type="domain" description="C2H2-type" evidence="9">
    <location>
        <begin position="908"/>
        <end position="937"/>
    </location>
</feature>
<name>B4JE27_DROGR</name>
<dbReference type="InterPro" id="IPR036236">
    <property type="entry name" value="Znf_C2H2_sf"/>
</dbReference>
<gene>
    <name evidence="10" type="primary">Dgri\GH11295</name>
    <name evidence="10" type="ORF">Dgri_GH11295</name>
</gene>
<feature type="compositionally biased region" description="Polar residues" evidence="8">
    <location>
        <begin position="93"/>
        <end position="107"/>
    </location>
</feature>
<proteinExistence type="predicted"/>
<evidence type="ECO:0000259" key="9">
    <source>
        <dbReference type="PROSITE" id="PS50157"/>
    </source>
</evidence>
<dbReference type="InterPro" id="IPR013087">
    <property type="entry name" value="Znf_C2H2_type"/>
</dbReference>
<feature type="compositionally biased region" description="Basic and acidic residues" evidence="8">
    <location>
        <begin position="238"/>
        <end position="253"/>
    </location>
</feature>
<feature type="region of interest" description="Disordered" evidence="8">
    <location>
        <begin position="130"/>
        <end position="155"/>
    </location>
</feature>
<feature type="compositionally biased region" description="Basic and acidic residues" evidence="8">
    <location>
        <begin position="200"/>
        <end position="210"/>
    </location>
</feature>
<dbReference type="eggNOG" id="KOG1721">
    <property type="taxonomic scope" value="Eukaryota"/>
</dbReference>
<evidence type="ECO:0000256" key="8">
    <source>
        <dbReference type="SAM" id="MobiDB-lite"/>
    </source>
</evidence>
<dbReference type="InParanoid" id="B4JE27"/>
<dbReference type="SUPFAM" id="SSF57667">
    <property type="entry name" value="beta-beta-alpha zinc fingers"/>
    <property type="match status" value="2"/>
</dbReference>
<feature type="compositionally biased region" description="Polar residues" evidence="8">
    <location>
        <begin position="47"/>
        <end position="61"/>
    </location>
</feature>
<feature type="compositionally biased region" description="Basic and acidic residues" evidence="8">
    <location>
        <begin position="137"/>
        <end position="148"/>
    </location>
</feature>
<protein>
    <submittedName>
        <fullName evidence="10">GH11295</fullName>
    </submittedName>
</protein>
<feature type="domain" description="C2H2-type" evidence="9">
    <location>
        <begin position="801"/>
        <end position="829"/>
    </location>
</feature>
<feature type="domain" description="C2H2-type" evidence="9">
    <location>
        <begin position="511"/>
        <end position="534"/>
    </location>
</feature>
<evidence type="ECO:0000256" key="2">
    <source>
        <dbReference type="ARBA" id="ARBA00022723"/>
    </source>
</evidence>
<dbReference type="PANTHER" id="PTHR24376">
    <property type="entry name" value="ZINC FINGER PROTEIN"/>
    <property type="match status" value="1"/>
</dbReference>
<dbReference type="FunCoup" id="B4JE27">
    <property type="interactions" value="217"/>
</dbReference>
<keyword evidence="5" id="KW-0862">Zinc</keyword>
<evidence type="ECO:0000256" key="6">
    <source>
        <dbReference type="ARBA" id="ARBA00023242"/>
    </source>
</evidence>
<evidence type="ECO:0000313" key="11">
    <source>
        <dbReference type="Proteomes" id="UP000001070"/>
    </source>
</evidence>
<sequence length="1032" mass="118284">MNTESADLEDTHLCIKCNATIVGLNKYIEHRKRSCLSTGGNEHLSKQVVTPATTSAATEQVSHSDMRRSNLDHTYDGFHFTEPEAPSSYLRKTASSHGGKTSKSLTDSYDPTYELGADLFFSSLQLQSVSTGGKTGARPERGAKEEQSWHTSSNCSDPLLKLVREHEVTHFKSLKFVHSPEASEEEDDDEDFEGDDDEHEHEHEQEHDPDPDPEPDEDYDGRRHSPPTVPATHTGGKWKPEHRPQMQHTHLERISPSWDEPPEEQHDHPPAEHTHGKWVPGSKQLEYRENIDLTKLQQPGASYWCNICCRRLKTRLNYEQHLRSAYHQRRADAERQLEQANLPSANLTLTNKDFSQMPPTEQLPRRRRRRAHFLRCDLCRHSMARHLMGKHLISHYHYRRLQQQQPNQLRRQSALHDILEHMGSIVRQAPFQCLPCRFYANTEQSFQLHWRSSTHVTLTERLGGSFWCSYCQFECASNEEMWQHLLGATHKEVLFAINRSVPVCIAQRRPLSCSSCSASFLYNAQLRRHLASEHVELVAAGSAADDYQCRFRCGICGVAQRSRVALQRHEKHQHRLAKYYCAVCRLEFETPLEARRHRSLMQHKRRACRQLSRKCSSSISSNQPDREIQHMLHEVLEEQQPAAAGEQPSTFSSKRRRLTSQCVSCPLSFETPQALVQHRRELHPVDNHACLSCGSSFQSAQALGRHTRCCQPTASTSTAVAAPASAPAPAAAATTESKSWNCAQCSFTAQYESDLLYHRFFHTHGSAIGKNELLQCPLCPKQFRKHSLRPHLRNHTDERIFECVECSAKFARRHNLKNHIATVHVQKEKPSPAADKSTVQQSKVVAKQKYQCGTCGKILAKKYSLKLHEMSHAEVERQHRCHIEDCQYAGLTPEALKIHLISHANGSHKCEHDNCQYVGKSELHLKRHLKSHVPEKELIEDGKWLPCDQCEFRARIRGHLRRHMRSHTGEKPHQCPHCDFQCSSMDNLRKHIVKTGKHPGKFIYECSSCDTFKSNSFKDHRLHLATHKNKLP</sequence>
<dbReference type="PhylomeDB" id="B4JE27"/>
<dbReference type="AlphaFoldDB" id="B4JE27"/>
<dbReference type="KEGG" id="dgr:6562090"/>